<evidence type="ECO:0000313" key="19">
    <source>
        <dbReference type="EMBL" id="ORA71319.1"/>
    </source>
</evidence>
<evidence type="ECO:0000256" key="14">
    <source>
        <dbReference type="ARBA" id="ARBA00070775"/>
    </source>
</evidence>
<dbReference type="AlphaFoldDB" id="A0A1X0DGM9"/>
<keyword evidence="11" id="KW-1207">Sterol metabolism</keyword>
<comment type="caution">
    <text evidence="19">The sequence shown here is derived from an EMBL/GenBank/DDBJ whole genome shotgun (WGS) entry which is preliminary data.</text>
</comment>
<comment type="pathway">
    <text evidence="13">Steroid metabolism; cholesterol degradation.</text>
</comment>
<reference evidence="19 20" key="1">
    <citation type="submission" date="2016-12" db="EMBL/GenBank/DDBJ databases">
        <title>The new phylogeny of genus Mycobacterium.</title>
        <authorList>
            <person name="Tortoli E."/>
            <person name="Trovato A."/>
            <person name="Cirillo D.M."/>
        </authorList>
    </citation>
    <scope>NUCLEOTIDE SEQUENCE [LARGE SCALE GENOMIC DNA]</scope>
    <source>
        <strain evidence="19 20">DSM 45130</strain>
    </source>
</reference>
<keyword evidence="20" id="KW-1185">Reference proteome</keyword>
<dbReference type="InterPro" id="IPR001128">
    <property type="entry name" value="Cyt_P450"/>
</dbReference>
<evidence type="ECO:0000256" key="10">
    <source>
        <dbReference type="ARBA" id="ARBA00023098"/>
    </source>
</evidence>
<keyword evidence="8 18" id="KW-0408">Iron</keyword>
<organism evidence="19 20">
    <name type="scientific">Mycolicibacterium insubricum</name>
    <dbReference type="NCBI Taxonomy" id="444597"/>
    <lineage>
        <taxon>Bacteria</taxon>
        <taxon>Bacillati</taxon>
        <taxon>Actinomycetota</taxon>
        <taxon>Actinomycetes</taxon>
        <taxon>Mycobacteriales</taxon>
        <taxon>Mycobacteriaceae</taxon>
        <taxon>Mycolicibacterium</taxon>
    </lineage>
</organism>
<dbReference type="InterPro" id="IPR002397">
    <property type="entry name" value="Cyt_P450_B"/>
</dbReference>
<dbReference type="EMBL" id="MVHS01000014">
    <property type="protein sequence ID" value="ORA71319.1"/>
    <property type="molecule type" value="Genomic_DNA"/>
</dbReference>
<keyword evidence="5 18" id="KW-0479">Metal-binding</keyword>
<keyword evidence="3" id="KW-0153">Cholesterol metabolism</keyword>
<keyword evidence="6" id="KW-0442">Lipid degradation</keyword>
<evidence type="ECO:0000256" key="17">
    <source>
        <dbReference type="ARBA" id="ARBA00083909"/>
    </source>
</evidence>
<keyword evidence="7 18" id="KW-0560">Oxidoreductase</keyword>
<sequence length="392" mass="44463">MTTTEADLYYDPYSVELNMNPYAVFARLREEAPLYYNEAQDFYALSRFDDVNKAVIDHETFISGRGALLEIIKSGMEIPPGTLIFEDPPIHNIHRNLLSRMFTPRKVLALEPQIREFTARCLDPVVGTGKFDFVNDLGEQMPMRVIGMLLGIPEDQQRAITDHGEETLQKEKVDALATGEVFGEFLDWRIDHPSDDIMTELLNAEFTDETGVRRKMTRDELLMYLIVIATAGAETTTRLIGWAGKTLADYPEQRAQLAADPSLIPQAIEEILRWEPPALQIARYVARDVEYYGRTVPEGSAMLMLIGAANRDHRRFPPDGDVFDIHREQRSHMTFGAGTHFCMGNALARLEGRIALEEILRRFPEWEVDWANAKPSPTTAVRGWEAMPAFVG</sequence>
<dbReference type="Pfam" id="PF00067">
    <property type="entry name" value="p450"/>
    <property type="match status" value="1"/>
</dbReference>
<evidence type="ECO:0000256" key="11">
    <source>
        <dbReference type="ARBA" id="ARBA00023166"/>
    </source>
</evidence>
<keyword evidence="12" id="KW-0753">Steroid metabolism</keyword>
<dbReference type="STRING" id="444597.BST26_08375"/>
<dbReference type="Gene3D" id="1.10.630.10">
    <property type="entry name" value="Cytochrome P450"/>
    <property type="match status" value="1"/>
</dbReference>
<dbReference type="PRINTS" id="PR00385">
    <property type="entry name" value="P450"/>
</dbReference>
<evidence type="ECO:0000256" key="15">
    <source>
        <dbReference type="ARBA" id="ARBA00079588"/>
    </source>
</evidence>
<evidence type="ECO:0000256" key="8">
    <source>
        <dbReference type="ARBA" id="ARBA00023004"/>
    </source>
</evidence>
<evidence type="ECO:0000256" key="12">
    <source>
        <dbReference type="ARBA" id="ARBA00023221"/>
    </source>
</evidence>
<evidence type="ECO:0000256" key="13">
    <source>
        <dbReference type="ARBA" id="ARBA00049645"/>
    </source>
</evidence>
<protein>
    <recommendedName>
        <fullName evidence="14">Steroid C26-monooxygenase</fullName>
    </recommendedName>
    <alternativeName>
        <fullName evidence="15">Cholest-4-en-3-one C26-monooxygenase</fullName>
    </alternativeName>
    <alternativeName>
        <fullName evidence="17">Cholesterol C26-monooxygenase</fullName>
    </alternativeName>
    <alternativeName>
        <fullName evidence="16">Steroid C27-monooxygenase</fullName>
    </alternativeName>
</protein>
<accession>A0A1X0DGM9</accession>
<dbReference type="GO" id="GO:0020037">
    <property type="term" value="F:heme binding"/>
    <property type="evidence" value="ECO:0007669"/>
    <property type="project" value="InterPro"/>
</dbReference>
<dbReference type="RefSeq" id="WP_083030314.1">
    <property type="nucleotide sequence ID" value="NZ_AP022618.1"/>
</dbReference>
<dbReference type="GO" id="GO:0005506">
    <property type="term" value="F:iron ion binding"/>
    <property type="evidence" value="ECO:0007669"/>
    <property type="project" value="InterPro"/>
</dbReference>
<dbReference type="GO" id="GO:0008395">
    <property type="term" value="F:steroid hydroxylase activity"/>
    <property type="evidence" value="ECO:0007669"/>
    <property type="project" value="TreeGrafter"/>
</dbReference>
<evidence type="ECO:0000256" key="4">
    <source>
        <dbReference type="ARBA" id="ARBA00022617"/>
    </source>
</evidence>
<gene>
    <name evidence="19" type="ORF">BST26_08375</name>
</gene>
<dbReference type="SUPFAM" id="SSF48264">
    <property type="entry name" value="Cytochrome P450"/>
    <property type="match status" value="1"/>
</dbReference>
<proteinExistence type="inferred from homology"/>
<dbReference type="Proteomes" id="UP000192801">
    <property type="component" value="Unassembled WGS sequence"/>
</dbReference>
<keyword evidence="4 18" id="KW-0349">Heme</keyword>
<dbReference type="PANTHER" id="PTHR46696:SF4">
    <property type="entry name" value="BIOTIN BIOSYNTHESIS CYTOCHROME P450"/>
    <property type="match status" value="1"/>
</dbReference>
<dbReference type="PRINTS" id="PR00359">
    <property type="entry name" value="BP450"/>
</dbReference>
<evidence type="ECO:0000256" key="2">
    <source>
        <dbReference type="ARBA" id="ARBA00010617"/>
    </source>
</evidence>
<keyword evidence="10" id="KW-0443">Lipid metabolism</keyword>
<dbReference type="OrthoDB" id="4630797at2"/>
<name>A0A1X0DGM9_9MYCO</name>
<evidence type="ECO:0000256" key="16">
    <source>
        <dbReference type="ARBA" id="ARBA00082981"/>
    </source>
</evidence>
<dbReference type="FunFam" id="1.10.630.10:FF:000018">
    <property type="entry name" value="Cytochrome P450 monooxygenase"/>
    <property type="match status" value="1"/>
</dbReference>
<evidence type="ECO:0000256" key="1">
    <source>
        <dbReference type="ARBA" id="ARBA00001971"/>
    </source>
</evidence>
<evidence type="ECO:0000256" key="5">
    <source>
        <dbReference type="ARBA" id="ARBA00022723"/>
    </source>
</evidence>
<keyword evidence="9 18" id="KW-0503">Monooxygenase</keyword>
<evidence type="ECO:0000256" key="6">
    <source>
        <dbReference type="ARBA" id="ARBA00022963"/>
    </source>
</evidence>
<comment type="similarity">
    <text evidence="2 18">Belongs to the cytochrome P450 family.</text>
</comment>
<evidence type="ECO:0000256" key="18">
    <source>
        <dbReference type="RuleBase" id="RU000461"/>
    </source>
</evidence>
<dbReference type="PROSITE" id="PS00086">
    <property type="entry name" value="CYTOCHROME_P450"/>
    <property type="match status" value="1"/>
</dbReference>
<dbReference type="InterPro" id="IPR036396">
    <property type="entry name" value="Cyt_P450_sf"/>
</dbReference>
<evidence type="ECO:0000256" key="7">
    <source>
        <dbReference type="ARBA" id="ARBA00023002"/>
    </source>
</evidence>
<evidence type="ECO:0000256" key="9">
    <source>
        <dbReference type="ARBA" id="ARBA00023033"/>
    </source>
</evidence>
<evidence type="ECO:0000256" key="3">
    <source>
        <dbReference type="ARBA" id="ARBA00022548"/>
    </source>
</evidence>
<comment type="cofactor">
    <cofactor evidence="1">
        <name>heme</name>
        <dbReference type="ChEBI" id="CHEBI:30413"/>
    </cofactor>
</comment>
<dbReference type="GO" id="GO:0006707">
    <property type="term" value="P:cholesterol catabolic process"/>
    <property type="evidence" value="ECO:0007669"/>
    <property type="project" value="TreeGrafter"/>
</dbReference>
<dbReference type="GO" id="GO:0036199">
    <property type="term" value="F:cholest-4-en-3-one 26-monooxygenase activity"/>
    <property type="evidence" value="ECO:0007669"/>
    <property type="project" value="TreeGrafter"/>
</dbReference>
<dbReference type="InterPro" id="IPR017972">
    <property type="entry name" value="Cyt_P450_CS"/>
</dbReference>
<evidence type="ECO:0000313" key="20">
    <source>
        <dbReference type="Proteomes" id="UP000192801"/>
    </source>
</evidence>
<dbReference type="CDD" id="cd11078">
    <property type="entry name" value="CYP130-like"/>
    <property type="match status" value="1"/>
</dbReference>
<dbReference type="PANTHER" id="PTHR46696">
    <property type="entry name" value="P450, PUTATIVE (EUROFUNG)-RELATED"/>
    <property type="match status" value="1"/>
</dbReference>